<evidence type="ECO:0000256" key="3">
    <source>
        <dbReference type="ARBA" id="ARBA00022833"/>
    </source>
</evidence>
<feature type="domain" description="HTH HARE-type" evidence="6">
    <location>
        <begin position="2"/>
        <end position="78"/>
    </location>
</feature>
<dbReference type="PANTHER" id="PTHR30304">
    <property type="entry name" value="D-TAGATOSE-1,6-BISPHOSPHATE ALDOLASE"/>
    <property type="match status" value="1"/>
</dbReference>
<reference evidence="7 8" key="2">
    <citation type="journal article" date="2011" name="J. Bacteriol.">
        <title>Complete genome sequence of Mycoplasma hyopneumoniae strain 168.</title>
        <authorList>
            <person name="Liu W."/>
            <person name="Feng Z."/>
            <person name="Fang L."/>
            <person name="Zhou Z."/>
            <person name="Li Q."/>
            <person name="Li S."/>
            <person name="Luo R."/>
            <person name="Wang L."/>
            <person name="Chen H."/>
            <person name="Shao G."/>
            <person name="Xiao S."/>
        </authorList>
    </citation>
    <scope>NUCLEOTIDE SEQUENCE [LARGE SCALE GENOMIC DNA]</scope>
    <source>
        <strain evidence="7 8">168</strain>
    </source>
</reference>
<dbReference type="PROSITE" id="PS51913">
    <property type="entry name" value="HTH_HARE"/>
    <property type="match status" value="1"/>
</dbReference>
<name>E4QS16_MESH1</name>
<protein>
    <submittedName>
        <fullName evidence="7">Fructose-bisphosphate aldolase</fullName>
    </submittedName>
</protein>
<dbReference type="GO" id="GO:0006096">
    <property type="term" value="P:glycolytic process"/>
    <property type="evidence" value="ECO:0007669"/>
    <property type="project" value="InterPro"/>
</dbReference>
<dbReference type="NCBIfam" id="TIGR00167">
    <property type="entry name" value="cbbA"/>
    <property type="match status" value="1"/>
</dbReference>
<dbReference type="SMR" id="E4QS16"/>
<dbReference type="EMBL" id="CP002274">
    <property type="protein sequence ID" value="ADQ90241.1"/>
    <property type="molecule type" value="Genomic_DNA"/>
</dbReference>
<accession>E4QS16</accession>
<proteinExistence type="predicted"/>
<dbReference type="InterPro" id="IPR007759">
    <property type="entry name" value="Asxl_HARE-HTH"/>
</dbReference>
<comment type="cofactor">
    <cofactor evidence="1">
        <name>Zn(2+)</name>
        <dbReference type="ChEBI" id="CHEBI:29105"/>
    </cofactor>
</comment>
<evidence type="ECO:0000313" key="7">
    <source>
        <dbReference type="EMBL" id="ADQ90241.1"/>
    </source>
</evidence>
<dbReference type="GO" id="GO:0008270">
    <property type="term" value="F:zinc ion binding"/>
    <property type="evidence" value="ECO:0007669"/>
    <property type="project" value="InterPro"/>
</dbReference>
<keyword evidence="4" id="KW-0804">Transcription</keyword>
<dbReference type="NCBIfam" id="TIGR01859">
    <property type="entry name" value="fruc_bis_ald"/>
    <property type="match status" value="1"/>
</dbReference>
<evidence type="ECO:0000256" key="4">
    <source>
        <dbReference type="ARBA" id="ARBA00023163"/>
    </source>
</evidence>
<dbReference type="CDD" id="cd00947">
    <property type="entry name" value="TBP_aldolase_IIB"/>
    <property type="match status" value="1"/>
</dbReference>
<keyword evidence="3" id="KW-0862">Zinc</keyword>
<dbReference type="Proteomes" id="UP000008714">
    <property type="component" value="Chromosome"/>
</dbReference>
<sequence>MKTIISIAIDFLKNRESAHFSDIFLEVQTSLMSKWENQLPNLSTDKILTLKRGELYKLLSIDGNFVPLGDNYWTLRSDLNALVFFFFFFLKVFDCKKKKKKYRKGKMQLVNTKEMLEKALKNNYAIPHININNLEWTKAALLAAQAKKSPLIIGTSERVLTYMGGLKTIYNLVTNLIDYFKITVPVALHLDHGTYLTCKEALKNGYTSVMYDGSKEKFELNLERTEEIVRLANKVNATVEAEVGQIGGEEDGVIGNGEIANPENAKKITETGITCLAAGIGNIHGIYPPDWKSLNFEILEKISKVTKIPLVLHGGSGIPKDQIQKAIKLGIAKINVNTELQQANAAAISEFVLSGKVKQGKNFDPRKLLAPGTDAIQLLIEEKITEFGSANQA</sequence>
<evidence type="ECO:0000256" key="5">
    <source>
        <dbReference type="ARBA" id="ARBA00023239"/>
    </source>
</evidence>
<dbReference type="HOGENOM" id="CLU_040088_0_1_14"/>
<dbReference type="PROSITE" id="PS00602">
    <property type="entry name" value="ALDOLASE_CLASS_II_1"/>
    <property type="match status" value="1"/>
</dbReference>
<evidence type="ECO:0000256" key="2">
    <source>
        <dbReference type="ARBA" id="ARBA00022723"/>
    </source>
</evidence>
<evidence type="ECO:0000313" key="8">
    <source>
        <dbReference type="Proteomes" id="UP000008714"/>
    </source>
</evidence>
<dbReference type="GO" id="GO:0004332">
    <property type="term" value="F:fructose-bisphosphate aldolase activity"/>
    <property type="evidence" value="ECO:0007669"/>
    <property type="project" value="InterPro"/>
</dbReference>
<dbReference type="InterPro" id="IPR038087">
    <property type="entry name" value="RNAP_delta_N_dom_sf"/>
</dbReference>
<dbReference type="PATRIC" id="fig|907287.3.peg.13"/>
<dbReference type="InterPro" id="IPR000771">
    <property type="entry name" value="FBA_II"/>
</dbReference>
<dbReference type="GO" id="GO:0006355">
    <property type="term" value="P:regulation of DNA-templated transcription"/>
    <property type="evidence" value="ECO:0007669"/>
    <property type="project" value="InterPro"/>
</dbReference>
<dbReference type="Gene3D" id="1.10.10.1250">
    <property type="entry name" value="RNA polymerase, subunit delta, N-terminal domain"/>
    <property type="match status" value="1"/>
</dbReference>
<dbReference type="STRING" id="907287.MHP168_014"/>
<dbReference type="AlphaFoldDB" id="E4QS16"/>
<dbReference type="PROSITE" id="PS00806">
    <property type="entry name" value="ALDOLASE_CLASS_II_2"/>
    <property type="match status" value="1"/>
</dbReference>
<organism evidence="7 8">
    <name type="scientific">Mesomycoplasma hyopneumoniae (strain 168)</name>
    <name type="common">Mycoplasma hyopneumoniae</name>
    <dbReference type="NCBI Taxonomy" id="907287"/>
    <lineage>
        <taxon>Bacteria</taxon>
        <taxon>Bacillati</taxon>
        <taxon>Mycoplasmatota</taxon>
        <taxon>Mycoplasmoidales</taxon>
        <taxon>Metamycoplasmataceae</taxon>
        <taxon>Mesomycoplasma</taxon>
    </lineage>
</organism>
<dbReference type="PANTHER" id="PTHR30304:SF0">
    <property type="entry name" value="D-TAGATOSE-1,6-BISPHOSPHATE ALDOLASE SUBUNIT GATY-RELATED"/>
    <property type="match status" value="1"/>
</dbReference>
<dbReference type="Pfam" id="PF01116">
    <property type="entry name" value="F_bP_aldolase"/>
    <property type="match status" value="1"/>
</dbReference>
<keyword evidence="2" id="KW-0479">Metal-binding</keyword>
<dbReference type="SUPFAM" id="SSF51569">
    <property type="entry name" value="Aldolase"/>
    <property type="match status" value="1"/>
</dbReference>
<dbReference type="Gene3D" id="3.20.20.70">
    <property type="entry name" value="Aldolase class I"/>
    <property type="match status" value="1"/>
</dbReference>
<dbReference type="KEGG" id="mhn:MHP168_014"/>
<dbReference type="InterPro" id="IPR050246">
    <property type="entry name" value="Class_II_FBP_aldolase"/>
</dbReference>
<dbReference type="InterPro" id="IPR011289">
    <property type="entry name" value="Fruc_bis_ald_class-2"/>
</dbReference>
<evidence type="ECO:0000256" key="1">
    <source>
        <dbReference type="ARBA" id="ARBA00001947"/>
    </source>
</evidence>
<reference key="1">
    <citation type="submission" date="2010-10" db="EMBL/GenBank/DDBJ databases">
        <title>Complete Genome Sequence of Mycoplasma hyopneumoniae Strain 168.</title>
        <authorList>
            <person name="Liu W."/>
            <person name="Feng Z."/>
            <person name="Fang L."/>
            <person name="Li Q."/>
            <person name="Zhou Z."/>
            <person name="Li S."/>
            <person name="Luo L."/>
            <person name="Wang L."/>
            <person name="Chen H."/>
            <person name="Shao G."/>
            <person name="Xiao S."/>
        </authorList>
    </citation>
    <scope>NUCLEOTIDE SEQUENCE</scope>
    <source>
        <strain>168</strain>
    </source>
</reference>
<dbReference type="GO" id="GO:0030388">
    <property type="term" value="P:fructose 1,6-bisphosphate metabolic process"/>
    <property type="evidence" value="ECO:0007669"/>
    <property type="project" value="InterPro"/>
</dbReference>
<gene>
    <name evidence="7" type="primary">fba</name>
    <name evidence="7" type="ordered locus">MHP168_014</name>
</gene>
<dbReference type="InterPro" id="IPR013785">
    <property type="entry name" value="Aldolase_TIM"/>
</dbReference>
<dbReference type="NCBIfam" id="NF045964">
    <property type="entry name" value="RNAP_delt_plasma"/>
    <property type="match status" value="1"/>
</dbReference>
<keyword evidence="5" id="KW-0456">Lyase</keyword>
<evidence type="ECO:0000259" key="6">
    <source>
        <dbReference type="PROSITE" id="PS51913"/>
    </source>
</evidence>